<dbReference type="SMART" id="SM00317">
    <property type="entry name" value="SET"/>
    <property type="match status" value="1"/>
</dbReference>
<dbReference type="STRING" id="93625.A0A409XSH3"/>
<organism evidence="8 9">
    <name type="scientific">Psilocybe cyanescens</name>
    <dbReference type="NCBI Taxonomy" id="93625"/>
    <lineage>
        <taxon>Eukaryota</taxon>
        <taxon>Fungi</taxon>
        <taxon>Dikarya</taxon>
        <taxon>Basidiomycota</taxon>
        <taxon>Agaricomycotina</taxon>
        <taxon>Agaricomycetes</taxon>
        <taxon>Agaricomycetidae</taxon>
        <taxon>Agaricales</taxon>
        <taxon>Agaricineae</taxon>
        <taxon>Strophariaceae</taxon>
        <taxon>Psilocybe</taxon>
    </lineage>
</organism>
<feature type="compositionally biased region" description="Low complexity" evidence="5">
    <location>
        <begin position="596"/>
        <end position="607"/>
    </location>
</feature>
<feature type="domain" description="SET" evidence="6">
    <location>
        <begin position="87"/>
        <end position="370"/>
    </location>
</feature>
<evidence type="ECO:0008006" key="10">
    <source>
        <dbReference type="Google" id="ProtNLM"/>
    </source>
</evidence>
<evidence type="ECO:0000256" key="5">
    <source>
        <dbReference type="SAM" id="MobiDB-lite"/>
    </source>
</evidence>
<proteinExistence type="predicted"/>
<dbReference type="Gene3D" id="2.170.270.10">
    <property type="entry name" value="SET domain"/>
    <property type="match status" value="1"/>
</dbReference>
<reference evidence="8 9" key="1">
    <citation type="journal article" date="2018" name="Evol. Lett.">
        <title>Horizontal gene cluster transfer increased hallucinogenic mushroom diversity.</title>
        <authorList>
            <person name="Reynolds H.T."/>
            <person name="Vijayakumar V."/>
            <person name="Gluck-Thaler E."/>
            <person name="Korotkin H.B."/>
            <person name="Matheny P.B."/>
            <person name="Slot J.C."/>
        </authorList>
    </citation>
    <scope>NUCLEOTIDE SEQUENCE [LARGE SCALE GENOMIC DNA]</scope>
    <source>
        <strain evidence="8 9">2631</strain>
    </source>
</reference>
<evidence type="ECO:0000256" key="2">
    <source>
        <dbReference type="ARBA" id="ARBA00022771"/>
    </source>
</evidence>
<keyword evidence="3" id="KW-0862">Zinc</keyword>
<dbReference type="GO" id="GO:0005634">
    <property type="term" value="C:nucleus"/>
    <property type="evidence" value="ECO:0007669"/>
    <property type="project" value="TreeGrafter"/>
</dbReference>
<dbReference type="PANTHER" id="PTHR12197">
    <property type="entry name" value="HISTONE-LYSINE N-METHYLTRANSFERASE SMYD"/>
    <property type="match status" value="1"/>
</dbReference>
<dbReference type="Pfam" id="PF00856">
    <property type="entry name" value="SET"/>
    <property type="match status" value="1"/>
</dbReference>
<keyword evidence="9" id="KW-1185">Reference proteome</keyword>
<feature type="compositionally biased region" description="Low complexity" evidence="5">
    <location>
        <begin position="23"/>
        <end position="34"/>
    </location>
</feature>
<dbReference type="OrthoDB" id="265717at2759"/>
<dbReference type="GO" id="GO:0008270">
    <property type="term" value="F:zinc ion binding"/>
    <property type="evidence" value="ECO:0007669"/>
    <property type="project" value="UniProtKB-KW"/>
</dbReference>
<evidence type="ECO:0000313" key="9">
    <source>
        <dbReference type="Proteomes" id="UP000283269"/>
    </source>
</evidence>
<keyword evidence="2 4" id="KW-0863">Zinc-finger</keyword>
<dbReference type="Proteomes" id="UP000283269">
    <property type="component" value="Unassembled WGS sequence"/>
</dbReference>
<evidence type="ECO:0000259" key="6">
    <source>
        <dbReference type="PROSITE" id="PS50280"/>
    </source>
</evidence>
<protein>
    <recommendedName>
        <fullName evidence="10">MYND-type domain-containing protein</fullName>
    </recommendedName>
</protein>
<evidence type="ECO:0000256" key="1">
    <source>
        <dbReference type="ARBA" id="ARBA00022723"/>
    </source>
</evidence>
<dbReference type="SUPFAM" id="SSF144232">
    <property type="entry name" value="HIT/MYND zinc finger-like"/>
    <property type="match status" value="1"/>
</dbReference>
<evidence type="ECO:0000259" key="7">
    <source>
        <dbReference type="PROSITE" id="PS50865"/>
    </source>
</evidence>
<accession>A0A409XSH3</accession>
<feature type="region of interest" description="Disordered" evidence="5">
    <location>
        <begin position="1"/>
        <end position="79"/>
    </location>
</feature>
<dbReference type="InParanoid" id="A0A409XSH3"/>
<dbReference type="InterPro" id="IPR046341">
    <property type="entry name" value="SET_dom_sf"/>
</dbReference>
<dbReference type="AlphaFoldDB" id="A0A409XSH3"/>
<sequence>MSDFSSLKKRRKVKETRSFVAAGTTSQTGTSTGTRDVPLPSKLDHDEEGEPNAMEVDSDASHEKSRQGNTSAITPLSRDGLYASLPPTLDVRMSTGELGNGRGIYSKYYRKPGDVLLSIKPHVAALSNEHLEEYCSNCCAPKTTSLRRCTGCKLLHYCDSKCQTNDWSFHRHECLAIQKWSASASAESSGPAHVPGDAIRCLGRILWRKQKLGHESIWVRRFGLQRKIHNSELFQAREIDSLQSHRTSLSKDPNSQGSQVYTQLAHAVVRFLGLKSPEELAEYGINNAAELVDLVSRFTINTFTISTPALAPLGACVSPLVALINHSCDPNAVVVFPRASAHSKKEDEPLMQVIALKHITPDEEILTAYIDTTFPRENRQKILQETYHFTCRCHLCVLPPNHSPDMREAIWCPNKCGGVCALPTEENSLTRCNRCKAPVKDTDAVLDAVRVGQEALHKAEALQFTNPKKSIQLTTKLVPILVSVGLVPAAYPLLALSRLCASLLISHLLPADSNVEEVFSPEIQAAQHGTPTKHTPEEQQEALDDAIRAATRASSGLSQILTEGHPVRGVALAELGKLLTVDEPHPTYIEPPIKDASPAGTPAGASPSPSPLMMHSQLKAPPYPPSGPPRLKLAYETLVRARTELMIGFGSGKNEGGQVGQQVRQLAVDVEKELMVWKTGVKNALDDRPKPAKK</sequence>
<keyword evidence="1" id="KW-0479">Metal-binding</keyword>
<dbReference type="PROSITE" id="PS50865">
    <property type="entry name" value="ZF_MYND_2"/>
    <property type="match status" value="1"/>
</dbReference>
<dbReference type="Gene3D" id="1.10.220.160">
    <property type="match status" value="1"/>
</dbReference>
<dbReference type="InterPro" id="IPR002893">
    <property type="entry name" value="Znf_MYND"/>
</dbReference>
<comment type="caution">
    <text evidence="8">The sequence shown here is derived from an EMBL/GenBank/DDBJ whole genome shotgun (WGS) entry which is preliminary data.</text>
</comment>
<dbReference type="PANTHER" id="PTHR12197:SF251">
    <property type="entry name" value="EG:BACR7C10.4 PROTEIN"/>
    <property type="match status" value="1"/>
</dbReference>
<dbReference type="Pfam" id="PF01753">
    <property type="entry name" value="zf-MYND"/>
    <property type="match status" value="1"/>
</dbReference>
<evidence type="ECO:0000256" key="3">
    <source>
        <dbReference type="ARBA" id="ARBA00022833"/>
    </source>
</evidence>
<dbReference type="InterPro" id="IPR001214">
    <property type="entry name" value="SET_dom"/>
</dbReference>
<evidence type="ECO:0000256" key="4">
    <source>
        <dbReference type="PROSITE-ProRule" id="PRU00134"/>
    </source>
</evidence>
<feature type="domain" description="MYND-type" evidence="7">
    <location>
        <begin position="135"/>
        <end position="174"/>
    </location>
</feature>
<dbReference type="SUPFAM" id="SSF82199">
    <property type="entry name" value="SET domain"/>
    <property type="match status" value="1"/>
</dbReference>
<dbReference type="EMBL" id="NHYD01000605">
    <property type="protein sequence ID" value="PPQ93755.1"/>
    <property type="molecule type" value="Genomic_DNA"/>
</dbReference>
<dbReference type="Gene3D" id="6.10.140.2220">
    <property type="match status" value="1"/>
</dbReference>
<dbReference type="PROSITE" id="PS50280">
    <property type="entry name" value="SET"/>
    <property type="match status" value="1"/>
</dbReference>
<evidence type="ECO:0000313" key="8">
    <source>
        <dbReference type="EMBL" id="PPQ93755.1"/>
    </source>
</evidence>
<feature type="region of interest" description="Disordered" evidence="5">
    <location>
        <begin position="592"/>
        <end position="615"/>
    </location>
</feature>
<gene>
    <name evidence="8" type="ORF">CVT25_008135</name>
</gene>
<dbReference type="InterPro" id="IPR050869">
    <property type="entry name" value="H3K4_H4K5_MeTrfase"/>
</dbReference>
<name>A0A409XSH3_PSICY</name>